<sequence length="132" mass="14233">MGFFDFGLPPIIVGEADRHDLVVLALGGVNHSADEADDLLYELDRARVINDRLLPNDVVRMGSSAVASIDGGEPQILRLAYPGENPPNGISIFSAFGTAILGLRAGQTMKWTNRNGKSHEVVVHSVCNEEHV</sequence>
<dbReference type="InterPro" id="IPR001437">
    <property type="entry name" value="Tscrpt_elong_fac_GreA/B_C"/>
</dbReference>
<name>A0ABY7YRG6_9HYPH</name>
<evidence type="ECO:0000313" key="2">
    <source>
        <dbReference type="EMBL" id="WDR03480.1"/>
    </source>
</evidence>
<dbReference type="InterPro" id="IPR036953">
    <property type="entry name" value="GreA/GreB_C_sf"/>
</dbReference>
<dbReference type="Gene3D" id="3.10.50.30">
    <property type="entry name" value="Transcription elongation factor, GreA/GreB, C-terminal domain"/>
    <property type="match status" value="1"/>
</dbReference>
<accession>A0ABY7YRG6</accession>
<keyword evidence="3" id="KW-1185">Reference proteome</keyword>
<keyword evidence="2" id="KW-0251">Elongation factor</keyword>
<feature type="domain" description="Transcription elongation factor GreA/GreB C-terminal" evidence="1">
    <location>
        <begin position="55"/>
        <end position="126"/>
    </location>
</feature>
<dbReference type="Pfam" id="PF01272">
    <property type="entry name" value="GreA_GreB"/>
    <property type="match status" value="1"/>
</dbReference>
<dbReference type="EMBL" id="CP118246">
    <property type="protein sequence ID" value="WDR03480.1"/>
    <property type="molecule type" value="Genomic_DNA"/>
</dbReference>
<gene>
    <name evidence="2" type="ORF">PSQ19_05105</name>
</gene>
<dbReference type="GO" id="GO:0003746">
    <property type="term" value="F:translation elongation factor activity"/>
    <property type="evidence" value="ECO:0007669"/>
    <property type="project" value="UniProtKB-KW"/>
</dbReference>
<dbReference type="Proteomes" id="UP001220530">
    <property type="component" value="Chromosome"/>
</dbReference>
<organism evidence="2 3">
    <name type="scientific">Devosia algicola</name>
    <dbReference type="NCBI Taxonomy" id="3026418"/>
    <lineage>
        <taxon>Bacteria</taxon>
        <taxon>Pseudomonadati</taxon>
        <taxon>Pseudomonadota</taxon>
        <taxon>Alphaproteobacteria</taxon>
        <taxon>Hyphomicrobiales</taxon>
        <taxon>Devosiaceae</taxon>
        <taxon>Devosia</taxon>
    </lineage>
</organism>
<dbReference type="SUPFAM" id="SSF54534">
    <property type="entry name" value="FKBP-like"/>
    <property type="match status" value="1"/>
</dbReference>
<keyword evidence="2" id="KW-0648">Protein biosynthesis</keyword>
<evidence type="ECO:0000313" key="3">
    <source>
        <dbReference type="Proteomes" id="UP001220530"/>
    </source>
</evidence>
<protein>
    <submittedName>
        <fullName evidence="2">GreA/GreB family elongation factor</fullName>
    </submittedName>
</protein>
<proteinExistence type="predicted"/>
<evidence type="ECO:0000259" key="1">
    <source>
        <dbReference type="Pfam" id="PF01272"/>
    </source>
</evidence>
<dbReference type="RefSeq" id="WP_282219874.1">
    <property type="nucleotide sequence ID" value="NZ_CP118246.1"/>
</dbReference>
<reference evidence="2 3" key="1">
    <citation type="submission" date="2023-02" db="EMBL/GenBank/DDBJ databases">
        <title>Devosia algicola sp. nov., isolated from the phycosphere of marine algae.</title>
        <authorList>
            <person name="Kim J.M."/>
            <person name="Lee J.K."/>
            <person name="Choi B.J."/>
            <person name="Bayburt H."/>
            <person name="Jeon C.O."/>
        </authorList>
    </citation>
    <scope>NUCLEOTIDE SEQUENCE [LARGE SCALE GENOMIC DNA]</scope>
    <source>
        <strain evidence="2 3">G20-9</strain>
    </source>
</reference>